<evidence type="ECO:0000313" key="3">
    <source>
        <dbReference type="Proteomes" id="UP001404104"/>
    </source>
</evidence>
<feature type="chain" id="PRO_5045649427" evidence="1">
    <location>
        <begin position="21"/>
        <end position="160"/>
    </location>
</feature>
<feature type="signal peptide" evidence="1">
    <location>
        <begin position="1"/>
        <end position="20"/>
    </location>
</feature>
<dbReference type="RefSeq" id="WP_345865333.1">
    <property type="nucleotide sequence ID" value="NZ_JBDIMF010000005.1"/>
</dbReference>
<accession>A0ABU9XUK0</accession>
<dbReference type="Proteomes" id="UP001404104">
    <property type="component" value="Unassembled WGS sequence"/>
</dbReference>
<dbReference type="EMBL" id="JBDIMF010000005">
    <property type="protein sequence ID" value="MEN2787222.1"/>
    <property type="molecule type" value="Genomic_DNA"/>
</dbReference>
<gene>
    <name evidence="2" type="ORF">ABC969_12430</name>
</gene>
<name>A0ABU9XUK0_9SPHN</name>
<organism evidence="2 3">
    <name type="scientific">Sphingomonas qilianensis</name>
    <dbReference type="NCBI Taxonomy" id="1736690"/>
    <lineage>
        <taxon>Bacteria</taxon>
        <taxon>Pseudomonadati</taxon>
        <taxon>Pseudomonadota</taxon>
        <taxon>Alphaproteobacteria</taxon>
        <taxon>Sphingomonadales</taxon>
        <taxon>Sphingomonadaceae</taxon>
        <taxon>Sphingomonas</taxon>
    </lineage>
</organism>
<keyword evidence="3" id="KW-1185">Reference proteome</keyword>
<sequence>MIYSLIALLAAPAAPQTVQCAPGTQHPVLVKVTGLKNRQGQLRVRLFGGSTATYFDKKRTVVRLEIPTPRTGPVMICVAAPRPGVYAVDVRHDTNGNGDTDRADGGGISGNPNVGLMDVIFKRKPDPAITQFRVGGGATTVPVQVKYLQGGSFKPARTID</sequence>
<dbReference type="Pfam" id="PF09912">
    <property type="entry name" value="DUF2141"/>
    <property type="match status" value="1"/>
</dbReference>
<protein>
    <submittedName>
        <fullName evidence="2">DUF2141 domain-containing protein</fullName>
    </submittedName>
</protein>
<dbReference type="InterPro" id="IPR018673">
    <property type="entry name" value="DUF2141"/>
</dbReference>
<evidence type="ECO:0000313" key="2">
    <source>
        <dbReference type="EMBL" id="MEN2787222.1"/>
    </source>
</evidence>
<keyword evidence="1" id="KW-0732">Signal</keyword>
<proteinExistence type="predicted"/>
<comment type="caution">
    <text evidence="2">The sequence shown here is derived from an EMBL/GenBank/DDBJ whole genome shotgun (WGS) entry which is preliminary data.</text>
</comment>
<reference evidence="2 3" key="1">
    <citation type="submission" date="2024-05" db="EMBL/GenBank/DDBJ databases">
        <authorList>
            <person name="Liu Q."/>
            <person name="Xin Y.-H."/>
        </authorList>
    </citation>
    <scope>NUCLEOTIDE SEQUENCE [LARGE SCALE GENOMIC DNA]</scope>
    <source>
        <strain evidence="2 3">CGMCC 1.15349</strain>
    </source>
</reference>
<evidence type="ECO:0000256" key="1">
    <source>
        <dbReference type="SAM" id="SignalP"/>
    </source>
</evidence>